<evidence type="ECO:0000256" key="3">
    <source>
        <dbReference type="ARBA" id="ARBA00005680"/>
    </source>
</evidence>
<keyword evidence="13" id="KW-0328">Glycosyltransferase</keyword>
<evidence type="ECO:0000259" key="14">
    <source>
        <dbReference type="SMART" id="SM00458"/>
    </source>
</evidence>
<comment type="subcellular location">
    <subcellularLocation>
        <location evidence="2 13">Golgi apparatus membrane</location>
        <topology evidence="2 13">Single-pass type II membrane protein</topology>
    </subcellularLocation>
</comment>
<evidence type="ECO:0000256" key="11">
    <source>
        <dbReference type="ARBA" id="ARBA00023180"/>
    </source>
</evidence>
<keyword evidence="7 13" id="KW-1133">Transmembrane helix</keyword>
<evidence type="ECO:0000256" key="7">
    <source>
        <dbReference type="ARBA" id="ARBA00022989"/>
    </source>
</evidence>
<comment type="cofactor">
    <cofactor evidence="1 13">
        <name>Mn(2+)</name>
        <dbReference type="ChEBI" id="CHEBI:29035"/>
    </cofactor>
</comment>
<keyword evidence="9 13" id="KW-0472">Membrane</keyword>
<keyword evidence="16" id="KW-1185">Reference proteome</keyword>
<dbReference type="FunFam" id="3.90.550.10:FF:000053">
    <property type="entry name" value="Polypeptide N-acetylgalactosaminyltransferase"/>
    <property type="match status" value="1"/>
</dbReference>
<evidence type="ECO:0000256" key="13">
    <source>
        <dbReference type="RuleBase" id="RU361242"/>
    </source>
</evidence>
<dbReference type="PANTHER" id="PTHR11675">
    <property type="entry name" value="N-ACETYLGALACTOSAMINYLTRANSFERASE"/>
    <property type="match status" value="1"/>
</dbReference>
<dbReference type="InterPro" id="IPR045885">
    <property type="entry name" value="GalNAc-T"/>
</dbReference>
<reference evidence="15 16" key="1">
    <citation type="submission" date="2023-03" db="EMBL/GenBank/DDBJ databases">
        <title>Genome insight into feeding habits of ladybird beetles.</title>
        <authorList>
            <person name="Li H.-S."/>
            <person name="Huang Y.-H."/>
            <person name="Pang H."/>
        </authorList>
    </citation>
    <scope>NUCLEOTIDE SEQUENCE [LARGE SCALE GENOMIC DNA]</scope>
    <source>
        <strain evidence="15">SYSU_2023b</strain>
        <tissue evidence="15">Whole body</tissue>
    </source>
</reference>
<dbReference type="InterPro" id="IPR001173">
    <property type="entry name" value="Glyco_trans_2-like"/>
</dbReference>
<evidence type="ECO:0000256" key="4">
    <source>
        <dbReference type="ARBA" id="ARBA00022692"/>
    </source>
</evidence>
<evidence type="ECO:0000313" key="15">
    <source>
        <dbReference type="EMBL" id="KAK9878450.1"/>
    </source>
</evidence>
<dbReference type="GO" id="GO:0000139">
    <property type="term" value="C:Golgi membrane"/>
    <property type="evidence" value="ECO:0007669"/>
    <property type="project" value="UniProtKB-SubCell"/>
</dbReference>
<dbReference type="SMART" id="SM00458">
    <property type="entry name" value="RICIN"/>
    <property type="match status" value="1"/>
</dbReference>
<comment type="caution">
    <text evidence="15">The sequence shown here is derived from an EMBL/GenBank/DDBJ whole genome shotgun (WGS) entry which is preliminary data.</text>
</comment>
<evidence type="ECO:0000256" key="6">
    <source>
        <dbReference type="ARBA" id="ARBA00022968"/>
    </source>
</evidence>
<dbReference type="CDD" id="cd23440">
    <property type="entry name" value="beta-trefoil_Ricin_GALNT11"/>
    <property type="match status" value="1"/>
</dbReference>
<keyword evidence="13" id="KW-0808">Transferase</keyword>
<dbReference type="GO" id="GO:0004653">
    <property type="term" value="F:polypeptide N-acetylgalactosaminyltransferase activity"/>
    <property type="evidence" value="ECO:0007669"/>
    <property type="project" value="TreeGrafter"/>
</dbReference>
<dbReference type="GO" id="GO:0030246">
    <property type="term" value="F:carbohydrate binding"/>
    <property type="evidence" value="ECO:0007669"/>
    <property type="project" value="UniProtKB-KW"/>
</dbReference>
<dbReference type="InterPro" id="IPR029044">
    <property type="entry name" value="Nucleotide-diphossugar_trans"/>
</dbReference>
<evidence type="ECO:0000256" key="5">
    <source>
        <dbReference type="ARBA" id="ARBA00022734"/>
    </source>
</evidence>
<name>A0AAW1UED7_9CUCU</name>
<dbReference type="Pfam" id="PF00652">
    <property type="entry name" value="Ricin_B_lectin"/>
    <property type="match status" value="1"/>
</dbReference>
<comment type="similarity">
    <text evidence="3 13">Belongs to the glycosyltransferase 2 family. GalNAc-T subfamily.</text>
</comment>
<keyword evidence="10 13" id="KW-1015">Disulfide bond</keyword>
<keyword evidence="4 13" id="KW-0812">Transmembrane</keyword>
<dbReference type="Gene3D" id="2.80.10.50">
    <property type="match status" value="1"/>
</dbReference>
<evidence type="ECO:0000313" key="16">
    <source>
        <dbReference type="Proteomes" id="UP001431783"/>
    </source>
</evidence>
<keyword evidence="11" id="KW-0325">Glycoprotein</keyword>
<dbReference type="PANTHER" id="PTHR11675:SF63">
    <property type="entry name" value="POLYPEPTIDE N-ACETYLGALACTOSAMINYLTRANSFERASE"/>
    <property type="match status" value="1"/>
</dbReference>
<dbReference type="GO" id="GO:0005112">
    <property type="term" value="F:Notch binding"/>
    <property type="evidence" value="ECO:0007669"/>
    <property type="project" value="TreeGrafter"/>
</dbReference>
<dbReference type="EC" id="2.4.1.-" evidence="13"/>
<dbReference type="SUPFAM" id="SSF50370">
    <property type="entry name" value="Ricin B-like lectins"/>
    <property type="match status" value="1"/>
</dbReference>
<gene>
    <name evidence="15" type="ORF">WA026_022090</name>
</gene>
<dbReference type="GO" id="GO:0006493">
    <property type="term" value="P:protein O-linked glycosylation"/>
    <property type="evidence" value="ECO:0007669"/>
    <property type="project" value="TreeGrafter"/>
</dbReference>
<accession>A0AAW1UED7</accession>
<comment type="pathway">
    <text evidence="13">Protein modification; protein glycosylation.</text>
</comment>
<evidence type="ECO:0000256" key="9">
    <source>
        <dbReference type="ARBA" id="ARBA00023136"/>
    </source>
</evidence>
<keyword evidence="12 13" id="KW-0464">Manganese</keyword>
<organism evidence="15 16">
    <name type="scientific">Henosepilachna vigintioctopunctata</name>
    <dbReference type="NCBI Taxonomy" id="420089"/>
    <lineage>
        <taxon>Eukaryota</taxon>
        <taxon>Metazoa</taxon>
        <taxon>Ecdysozoa</taxon>
        <taxon>Arthropoda</taxon>
        <taxon>Hexapoda</taxon>
        <taxon>Insecta</taxon>
        <taxon>Pterygota</taxon>
        <taxon>Neoptera</taxon>
        <taxon>Endopterygota</taxon>
        <taxon>Coleoptera</taxon>
        <taxon>Polyphaga</taxon>
        <taxon>Cucujiformia</taxon>
        <taxon>Coccinelloidea</taxon>
        <taxon>Coccinellidae</taxon>
        <taxon>Epilachninae</taxon>
        <taxon>Epilachnini</taxon>
        <taxon>Henosepilachna</taxon>
    </lineage>
</organism>
<dbReference type="Gene3D" id="3.90.550.10">
    <property type="entry name" value="Spore Coat Polysaccharide Biosynthesis Protein SpsA, Chain A"/>
    <property type="match status" value="1"/>
</dbReference>
<dbReference type="Proteomes" id="UP001431783">
    <property type="component" value="Unassembled WGS sequence"/>
</dbReference>
<keyword evidence="6" id="KW-0735">Signal-anchor</keyword>
<evidence type="ECO:0000256" key="12">
    <source>
        <dbReference type="ARBA" id="ARBA00023211"/>
    </source>
</evidence>
<dbReference type="SUPFAM" id="SSF53448">
    <property type="entry name" value="Nucleotide-diphospho-sugar transferases"/>
    <property type="match status" value="1"/>
</dbReference>
<dbReference type="AlphaFoldDB" id="A0AAW1UED7"/>
<dbReference type="CDD" id="cd02510">
    <property type="entry name" value="pp-GalNAc-T"/>
    <property type="match status" value="1"/>
</dbReference>
<sequence length="578" mass="66802">MLSFNKSFLCGICFASITWILSLYLYIELNKAPVNSPLVTFPFESSIPSKEQLATNLDLSDLGIIRSKQDKKVREDGYNIHAFNTLISNRLGHHRNIPDTRNALCDNITYPTSLPAASIIICFYNEHLNTLLRTIYSILDRTPSQFLEEILLIDDYSDIEDLQMNLKLYIDAHLSNKVKLHRTHKREGLIRARIYGSRLAKGEVLLFLDSHIEVNKRWIEPLLARIEENKKNVAMPVIDIINADTFVYSPSPLVRGGFTWGLHFKWDNLPKGTLVKKEDFVKPIKSPTMAGGLFAMNREYFKELGEYDAYMNIWGGENVEISFRIWMCGGHLDLIPCSRVGHVFRQRRPYGDPNGEDTMLYNSLRVAHVWMDDYKKFFLQDRKGAETMNYGDISSRATLRKELSCKDFEWYLKNVYPELTLPTDNKERLKKKWASVQQDKYQPWYARKRNYVAQYQIKLSGTELCIQSEKNTPKKGVPLILKDCTKNKSQLWYETDKHELVLSKLLCLQSGKTRATLGKCHETGGDQEWKHKGEDGIPLFNMAAGTCLGVKKPEENVPVLMKICNEGRWNKWDIVFSE</sequence>
<dbReference type="InterPro" id="IPR000772">
    <property type="entry name" value="Ricin_B_lectin"/>
</dbReference>
<dbReference type="GO" id="GO:0008593">
    <property type="term" value="P:regulation of Notch signaling pathway"/>
    <property type="evidence" value="ECO:0007669"/>
    <property type="project" value="TreeGrafter"/>
</dbReference>
<evidence type="ECO:0000256" key="10">
    <source>
        <dbReference type="ARBA" id="ARBA00023157"/>
    </source>
</evidence>
<dbReference type="PROSITE" id="PS50231">
    <property type="entry name" value="RICIN_B_LECTIN"/>
    <property type="match status" value="1"/>
</dbReference>
<proteinExistence type="inferred from homology"/>
<dbReference type="Pfam" id="PF00535">
    <property type="entry name" value="Glycos_transf_2"/>
    <property type="match status" value="1"/>
</dbReference>
<keyword evidence="5 13" id="KW-0430">Lectin</keyword>
<evidence type="ECO:0000256" key="2">
    <source>
        <dbReference type="ARBA" id="ARBA00004323"/>
    </source>
</evidence>
<protein>
    <recommendedName>
        <fullName evidence="13">Polypeptide N-acetylgalactosaminyltransferase</fullName>
        <ecNumber evidence="13">2.4.1.-</ecNumber>
    </recommendedName>
    <alternativeName>
        <fullName evidence="13">Protein-UDP acetylgalactosaminyltransferase</fullName>
    </alternativeName>
</protein>
<dbReference type="EMBL" id="JARQZJ010000048">
    <property type="protein sequence ID" value="KAK9878450.1"/>
    <property type="molecule type" value="Genomic_DNA"/>
</dbReference>
<evidence type="ECO:0000256" key="1">
    <source>
        <dbReference type="ARBA" id="ARBA00001936"/>
    </source>
</evidence>
<evidence type="ECO:0000256" key="8">
    <source>
        <dbReference type="ARBA" id="ARBA00023034"/>
    </source>
</evidence>
<keyword evidence="8 13" id="KW-0333">Golgi apparatus</keyword>
<feature type="domain" description="Ricin B lectin" evidence="14">
    <location>
        <begin position="453"/>
        <end position="575"/>
    </location>
</feature>
<feature type="transmembrane region" description="Helical" evidence="13">
    <location>
        <begin position="7"/>
        <end position="27"/>
    </location>
</feature>
<dbReference type="InterPro" id="IPR035992">
    <property type="entry name" value="Ricin_B-like_lectins"/>
</dbReference>